<dbReference type="Gene3D" id="1.20.1070.10">
    <property type="entry name" value="Rhodopsin 7-helix transmembrane proteins"/>
    <property type="match status" value="1"/>
</dbReference>
<dbReference type="GO" id="GO:0005886">
    <property type="term" value="C:plasma membrane"/>
    <property type="evidence" value="ECO:0007669"/>
    <property type="project" value="TreeGrafter"/>
</dbReference>
<accession>A0A8S1BN18</accession>
<comment type="subcellular location">
    <subcellularLocation>
        <location evidence="1">Endomembrane system</location>
        <topology evidence="1">Multi-pass membrane protein</topology>
    </subcellularLocation>
</comment>
<reference evidence="13 14" key="1">
    <citation type="submission" date="2020-04" db="EMBL/GenBank/DDBJ databases">
        <authorList>
            <person name="Wallbank WR R."/>
            <person name="Pardo Diaz C."/>
            <person name="Kozak K."/>
            <person name="Martin S."/>
            <person name="Jiggins C."/>
            <person name="Moest M."/>
            <person name="Warren A I."/>
            <person name="Byers J.R.P. K."/>
            <person name="Montejo-Kovacevich G."/>
            <person name="Yen C E."/>
        </authorList>
    </citation>
    <scope>NUCLEOTIDE SEQUENCE [LARGE SCALE GENOMIC DNA]</scope>
</reference>
<feature type="transmembrane region" description="Helical" evidence="10">
    <location>
        <begin position="229"/>
        <end position="250"/>
    </location>
</feature>
<keyword evidence="5 10" id="KW-1133">Transmembrane helix</keyword>
<dbReference type="SUPFAM" id="SSF63877">
    <property type="entry name" value="Methuselah ectodomain"/>
    <property type="match status" value="1"/>
</dbReference>
<feature type="transmembrane region" description="Helical" evidence="10">
    <location>
        <begin position="307"/>
        <end position="328"/>
    </location>
</feature>
<feature type="transmembrane region" description="Helical" evidence="10">
    <location>
        <begin position="398"/>
        <end position="421"/>
    </location>
</feature>
<evidence type="ECO:0000256" key="9">
    <source>
        <dbReference type="ARBA" id="ARBA00023224"/>
    </source>
</evidence>
<dbReference type="EMBL" id="CADEBC010000858">
    <property type="protein sequence ID" value="CAB3261684.1"/>
    <property type="molecule type" value="Genomic_DNA"/>
</dbReference>
<dbReference type="OrthoDB" id="6134459at2759"/>
<evidence type="ECO:0000256" key="2">
    <source>
        <dbReference type="ARBA" id="ARBA00008979"/>
    </source>
</evidence>
<evidence type="ECO:0000256" key="1">
    <source>
        <dbReference type="ARBA" id="ARBA00004127"/>
    </source>
</evidence>
<comment type="caution">
    <text evidence="13">The sequence shown here is derived from an EMBL/GenBank/DDBJ whole genome shotgun (WGS) entry which is preliminary data.</text>
</comment>
<evidence type="ECO:0000256" key="5">
    <source>
        <dbReference type="ARBA" id="ARBA00022989"/>
    </source>
</evidence>
<evidence type="ECO:0000256" key="11">
    <source>
        <dbReference type="SAM" id="SignalP"/>
    </source>
</evidence>
<feature type="transmembrane region" description="Helical" evidence="10">
    <location>
        <begin position="262"/>
        <end position="286"/>
    </location>
</feature>
<name>A0A8S1BN18_ARCPL</name>
<feature type="domain" description="G-protein coupled receptors family 2 profile 2" evidence="12">
    <location>
        <begin position="192"/>
        <end position="450"/>
    </location>
</feature>
<evidence type="ECO:0000256" key="3">
    <source>
        <dbReference type="ARBA" id="ARBA00022692"/>
    </source>
</evidence>
<feature type="transmembrane region" description="Helical" evidence="10">
    <location>
        <begin position="356"/>
        <end position="378"/>
    </location>
</feature>
<proteinExistence type="inferred from homology"/>
<dbReference type="PANTHER" id="PTHR47154">
    <property type="entry name" value="G-PROTEIN COUPLED RECEPTOR MTH-RELATED"/>
    <property type="match status" value="1"/>
</dbReference>
<gene>
    <name evidence="13" type="ORF">APLA_LOCUS18080</name>
</gene>
<evidence type="ECO:0000259" key="12">
    <source>
        <dbReference type="PROSITE" id="PS50261"/>
    </source>
</evidence>
<evidence type="ECO:0000256" key="8">
    <source>
        <dbReference type="ARBA" id="ARBA00023170"/>
    </source>
</evidence>
<dbReference type="GO" id="GO:0008528">
    <property type="term" value="F:G protein-coupled peptide receptor activity"/>
    <property type="evidence" value="ECO:0007669"/>
    <property type="project" value="TreeGrafter"/>
</dbReference>
<dbReference type="CDD" id="cd15039">
    <property type="entry name" value="7tmB3_Methuselah-like"/>
    <property type="match status" value="1"/>
</dbReference>
<dbReference type="PANTHER" id="PTHR47154:SF2">
    <property type="entry name" value="G-PROTEIN COUPLED RECEPTOR MTH-RELATED"/>
    <property type="match status" value="1"/>
</dbReference>
<dbReference type="PROSITE" id="PS50261">
    <property type="entry name" value="G_PROTEIN_RECEP_F2_4"/>
    <property type="match status" value="1"/>
</dbReference>
<keyword evidence="8" id="KW-0675">Receptor</keyword>
<evidence type="ECO:0000256" key="10">
    <source>
        <dbReference type="SAM" id="Phobius"/>
    </source>
</evidence>
<keyword evidence="4 11" id="KW-0732">Signal</keyword>
<dbReference type="InterPro" id="IPR017981">
    <property type="entry name" value="GPCR_2-like_7TM"/>
</dbReference>
<protein>
    <recommendedName>
        <fullName evidence="12">G-protein coupled receptors family 2 profile 2 domain-containing protein</fullName>
    </recommendedName>
</protein>
<dbReference type="InterPro" id="IPR010596">
    <property type="entry name" value="Methuselah_N_dom"/>
</dbReference>
<organism evidence="13 14">
    <name type="scientific">Arctia plantaginis</name>
    <name type="common">Wood tiger moth</name>
    <name type="synonym">Phalaena plantaginis</name>
    <dbReference type="NCBI Taxonomy" id="874455"/>
    <lineage>
        <taxon>Eukaryota</taxon>
        <taxon>Metazoa</taxon>
        <taxon>Ecdysozoa</taxon>
        <taxon>Arthropoda</taxon>
        <taxon>Hexapoda</taxon>
        <taxon>Insecta</taxon>
        <taxon>Pterygota</taxon>
        <taxon>Neoptera</taxon>
        <taxon>Endopterygota</taxon>
        <taxon>Lepidoptera</taxon>
        <taxon>Glossata</taxon>
        <taxon>Ditrysia</taxon>
        <taxon>Noctuoidea</taxon>
        <taxon>Erebidae</taxon>
        <taxon>Arctiinae</taxon>
        <taxon>Arctia</taxon>
    </lineage>
</organism>
<dbReference type="GO" id="GO:0007166">
    <property type="term" value="P:cell surface receptor signaling pathway"/>
    <property type="evidence" value="ECO:0007669"/>
    <property type="project" value="InterPro"/>
</dbReference>
<keyword evidence="3 10" id="KW-0812">Transmembrane</keyword>
<keyword evidence="9" id="KW-0807">Transducer</keyword>
<feature type="chain" id="PRO_5035713697" description="G-protein coupled receptors family 2 profile 2 domain-containing protein" evidence="11">
    <location>
        <begin position="20"/>
        <end position="502"/>
    </location>
</feature>
<dbReference type="Pfam" id="PF06652">
    <property type="entry name" value="Methuselah_N"/>
    <property type="match status" value="1"/>
</dbReference>
<feature type="transmembrane region" description="Helical" evidence="10">
    <location>
        <begin position="193"/>
        <end position="217"/>
    </location>
</feature>
<dbReference type="AlphaFoldDB" id="A0A8S1BN18"/>
<feature type="signal peptide" evidence="11">
    <location>
        <begin position="1"/>
        <end position="19"/>
    </location>
</feature>
<keyword evidence="7 10" id="KW-0472">Membrane</keyword>
<dbReference type="InterPro" id="IPR036272">
    <property type="entry name" value="Methuselah_N_sf"/>
</dbReference>
<comment type="similarity">
    <text evidence="2">Belongs to the G-protein coupled receptor 2 family. Mth subfamily.</text>
</comment>
<sequence length="502" mass="57478">MHYGATLSFLIVIVAKTVSQTCNENVTIVELKNKSYRGKIYKDGEYFVDNVSGIEKGCVCLKEICIKKCCHFGKGYDSNVDECVFIKDQFNPQAWEGSLMREVGFNASKEFIFAKTRINCTKDEKIIQIGDATHDYQLTLDGKLQVVIENNVPGTLIYSPDKYCIDNFVRYGDKVTVQDALVCFSETKRPNHLSLSATCMLVSCFFMILTVAVYVFLPELRYSVPGMIMIALLMSFFANFFFMAVMQILLLRDNISRLLCTVLTFVIYFAMNVGFFWLNVMCYDVWKKFRKLKVSTGGVSSDETTKILWYSAYAFGVPTVLTILLATLEFSGLEGHKLLPNLRRKTCFISGTSKMIYLYTPMLLTCFLNVVFIALVIIRILQIKKQTQRLQRKDAQRFLVFIKLFILTGFSWIFEVISAFYPEYEYSWRFTDAYNVLLGVLLFIMFVCKKKTLAKIAKRYRTTWGHLDAPLTPTPETTTTTTSTPETTNVSLFGRHTTANIE</sequence>
<keyword evidence="14" id="KW-1185">Reference proteome</keyword>
<evidence type="ECO:0000256" key="4">
    <source>
        <dbReference type="ARBA" id="ARBA00022729"/>
    </source>
</evidence>
<dbReference type="Proteomes" id="UP000494106">
    <property type="component" value="Unassembled WGS sequence"/>
</dbReference>
<keyword evidence="6" id="KW-0297">G-protein coupled receptor</keyword>
<dbReference type="InterPro" id="IPR051384">
    <property type="entry name" value="Mth_GPCR"/>
</dbReference>
<dbReference type="InterPro" id="IPR023311">
    <property type="entry name" value="Methusela_ecto_dom_2"/>
</dbReference>
<dbReference type="Gene3D" id="2.170.180.11">
    <property type="entry name" value="Methuselah ectodomain, domain 2"/>
    <property type="match status" value="1"/>
</dbReference>
<feature type="transmembrane region" description="Helical" evidence="10">
    <location>
        <begin position="433"/>
        <end position="449"/>
    </location>
</feature>
<evidence type="ECO:0000313" key="13">
    <source>
        <dbReference type="EMBL" id="CAB3261684.1"/>
    </source>
</evidence>
<evidence type="ECO:0000256" key="7">
    <source>
        <dbReference type="ARBA" id="ARBA00023136"/>
    </source>
</evidence>
<evidence type="ECO:0000256" key="6">
    <source>
        <dbReference type="ARBA" id="ARBA00023040"/>
    </source>
</evidence>
<evidence type="ECO:0000313" key="14">
    <source>
        <dbReference type="Proteomes" id="UP000494106"/>
    </source>
</evidence>
<dbReference type="GO" id="GO:0012505">
    <property type="term" value="C:endomembrane system"/>
    <property type="evidence" value="ECO:0007669"/>
    <property type="project" value="UniProtKB-SubCell"/>
</dbReference>